<proteinExistence type="predicted"/>
<sequence>MIRYTTHGNCKNYHKLFASNLWIFLVPQFVISLVNYCSMLRAHIDFPNLLVLILVKMINIIWSQIALLMKKLYKNNLIKYQNKKTVILITINLAIGRLWRLITILLHLGLITLRFLFYLAIVFLLLFYMSIIFMQDGSGALLSKMEKIELLCFTPLLILLFRMTHFYLKHPSSLTQITLFT</sequence>
<feature type="transmembrane region" description="Helical" evidence="1">
    <location>
        <begin position="50"/>
        <end position="73"/>
    </location>
</feature>
<gene>
    <name evidence="2" type="ORF">M0813_25080</name>
</gene>
<keyword evidence="1" id="KW-0472">Membrane</keyword>
<keyword evidence="1" id="KW-1133">Transmembrane helix</keyword>
<reference evidence="2" key="1">
    <citation type="submission" date="2022-08" db="EMBL/GenBank/DDBJ databases">
        <title>Novel sulfate-reducing endosymbionts in the free-living metamonad Anaeramoeba.</title>
        <authorList>
            <person name="Jerlstrom-Hultqvist J."/>
            <person name="Cepicka I."/>
            <person name="Gallot-Lavallee L."/>
            <person name="Salas-Leiva D."/>
            <person name="Curtis B.A."/>
            <person name="Zahonova K."/>
            <person name="Pipaliya S."/>
            <person name="Dacks J."/>
            <person name="Roger A.J."/>
        </authorList>
    </citation>
    <scope>NUCLEOTIDE SEQUENCE</scope>
    <source>
        <strain evidence="2">Schooner1</strain>
    </source>
</reference>
<comment type="caution">
    <text evidence="2">The sequence shown here is derived from an EMBL/GenBank/DDBJ whole genome shotgun (WGS) entry which is preliminary data.</text>
</comment>
<feature type="transmembrane region" description="Helical" evidence="1">
    <location>
        <begin position="85"/>
        <end position="109"/>
    </location>
</feature>
<feature type="transmembrane region" description="Helical" evidence="1">
    <location>
        <begin position="21"/>
        <end position="44"/>
    </location>
</feature>
<feature type="transmembrane region" description="Helical" evidence="1">
    <location>
        <begin position="115"/>
        <end position="136"/>
    </location>
</feature>
<keyword evidence="1" id="KW-0812">Transmembrane</keyword>
<evidence type="ECO:0000256" key="1">
    <source>
        <dbReference type="SAM" id="Phobius"/>
    </source>
</evidence>
<dbReference type="Proteomes" id="UP001150062">
    <property type="component" value="Unassembled WGS sequence"/>
</dbReference>
<keyword evidence="3" id="KW-1185">Reference proteome</keyword>
<feature type="transmembrane region" description="Helical" evidence="1">
    <location>
        <begin position="148"/>
        <end position="168"/>
    </location>
</feature>
<protein>
    <submittedName>
        <fullName evidence="2">Uncharacterized protein</fullName>
    </submittedName>
</protein>
<evidence type="ECO:0000313" key="3">
    <source>
        <dbReference type="Proteomes" id="UP001150062"/>
    </source>
</evidence>
<evidence type="ECO:0000313" key="2">
    <source>
        <dbReference type="EMBL" id="KAJ6239618.1"/>
    </source>
</evidence>
<organism evidence="2 3">
    <name type="scientific">Anaeramoeba flamelloides</name>
    <dbReference type="NCBI Taxonomy" id="1746091"/>
    <lineage>
        <taxon>Eukaryota</taxon>
        <taxon>Metamonada</taxon>
        <taxon>Anaeramoebidae</taxon>
        <taxon>Anaeramoeba</taxon>
    </lineage>
</organism>
<dbReference type="EMBL" id="JAOAOG010000221">
    <property type="protein sequence ID" value="KAJ6239618.1"/>
    <property type="molecule type" value="Genomic_DNA"/>
</dbReference>
<name>A0ABQ8Y464_9EUKA</name>
<accession>A0ABQ8Y464</accession>